<organism evidence="2 3">
    <name type="scientific">Rhodanobacter caeni</name>
    <dbReference type="NCBI Taxonomy" id="657654"/>
    <lineage>
        <taxon>Bacteria</taxon>
        <taxon>Pseudomonadati</taxon>
        <taxon>Pseudomonadota</taxon>
        <taxon>Gammaproteobacteria</taxon>
        <taxon>Lysobacterales</taxon>
        <taxon>Rhodanobacteraceae</taxon>
        <taxon>Rhodanobacter</taxon>
    </lineage>
</organism>
<dbReference type="InterPro" id="IPR014030">
    <property type="entry name" value="Ketoacyl_synth_N"/>
</dbReference>
<reference evidence="2 3" key="1">
    <citation type="journal article" date="2019" name="Int. J. Syst. Evol. Microbiol.">
        <title>The Global Catalogue of Microorganisms (GCM) 10K type strain sequencing project: providing services to taxonomists for standard genome sequencing and annotation.</title>
        <authorList>
            <consortium name="The Broad Institute Genomics Platform"/>
            <consortium name="The Broad Institute Genome Sequencing Center for Infectious Disease"/>
            <person name="Wu L."/>
            <person name="Ma J."/>
        </authorList>
    </citation>
    <scope>NUCLEOTIDE SEQUENCE [LARGE SCALE GENOMIC DNA]</scope>
    <source>
        <strain evidence="2 3">JCM 16242</strain>
    </source>
</reference>
<sequence>MIALRIEQWRAWAPGVASAEEWLAWAQSPRVLTDRQEQPECLSLPPMQRRRLSRLARMTMEVASPLCGDNEQLPFVFASRHGETTRTFNLLGDVAGEQPLSPTQFGLSVHNAIAGQWSLLRGQRGESVAIAGEADTFEHAMLEASTLLAAGASSVLAVIAEEVPPDAYAGWITDVPFSYAVALRLGRTDASAGDGWQLDLQPDDGDTPPCPWPHALDFLRALQTGASSLQHAWKRRRWQWQRT</sequence>
<protein>
    <submittedName>
        <fullName evidence="2">Beta-ketoacyl synthase chain length factor</fullName>
    </submittedName>
</protein>
<evidence type="ECO:0000313" key="3">
    <source>
        <dbReference type="Proteomes" id="UP001500657"/>
    </source>
</evidence>
<accession>A0ABN0U940</accession>
<dbReference type="Proteomes" id="UP001500657">
    <property type="component" value="Unassembled WGS sequence"/>
</dbReference>
<keyword evidence="3" id="KW-1185">Reference proteome</keyword>
<evidence type="ECO:0000313" key="2">
    <source>
        <dbReference type="EMBL" id="GAA0242751.1"/>
    </source>
</evidence>
<dbReference type="RefSeq" id="WP_343879917.1">
    <property type="nucleotide sequence ID" value="NZ_BAAAFO010000001.1"/>
</dbReference>
<gene>
    <name evidence="2" type="ORF">GCM10009126_05520</name>
</gene>
<dbReference type="InterPro" id="IPR016039">
    <property type="entry name" value="Thiolase-like"/>
</dbReference>
<dbReference type="SUPFAM" id="SSF53901">
    <property type="entry name" value="Thiolase-like"/>
    <property type="match status" value="1"/>
</dbReference>
<dbReference type="Pfam" id="PF13723">
    <property type="entry name" value="Ketoacyl-synt_2"/>
    <property type="match status" value="1"/>
</dbReference>
<feature type="domain" description="Beta-ketoacyl synthase-like N-terminal" evidence="1">
    <location>
        <begin position="22"/>
        <end position="241"/>
    </location>
</feature>
<name>A0ABN0U940_9GAMM</name>
<comment type="caution">
    <text evidence="2">The sequence shown here is derived from an EMBL/GenBank/DDBJ whole genome shotgun (WGS) entry which is preliminary data.</text>
</comment>
<evidence type="ECO:0000259" key="1">
    <source>
        <dbReference type="Pfam" id="PF13723"/>
    </source>
</evidence>
<dbReference type="EMBL" id="BAAAFO010000001">
    <property type="protein sequence ID" value="GAA0242751.1"/>
    <property type="molecule type" value="Genomic_DNA"/>
</dbReference>
<proteinExistence type="predicted"/>